<evidence type="ECO:0000256" key="7">
    <source>
        <dbReference type="ARBA" id="ARBA00023069"/>
    </source>
</evidence>
<keyword evidence="9" id="KW-0966">Cell projection</keyword>
<evidence type="ECO:0000313" key="13">
    <source>
        <dbReference type="Proteomes" id="UP000015102"/>
    </source>
</evidence>
<evidence type="ECO:0000256" key="1">
    <source>
        <dbReference type="ARBA" id="ARBA00004138"/>
    </source>
</evidence>
<dbReference type="STRING" id="36166.T1GFA2"/>
<keyword evidence="5" id="KW-0970">Cilium biogenesis/degradation</keyword>
<dbReference type="EnsemblMetazoa" id="MESCA002038-RA">
    <property type="protein sequence ID" value="MESCA002038-PA"/>
    <property type="gene ID" value="MESCA002038"/>
</dbReference>
<proteinExistence type="inferred from homology"/>
<evidence type="ECO:0000256" key="4">
    <source>
        <dbReference type="ARBA" id="ARBA00022692"/>
    </source>
</evidence>
<evidence type="ECO:0000256" key="2">
    <source>
        <dbReference type="ARBA" id="ARBA00004141"/>
    </source>
</evidence>
<keyword evidence="4 11" id="KW-0812">Transmembrane</keyword>
<keyword evidence="8 11" id="KW-0472">Membrane</keyword>
<evidence type="ECO:0000256" key="6">
    <source>
        <dbReference type="ARBA" id="ARBA00022989"/>
    </source>
</evidence>
<dbReference type="InterPro" id="IPR029409">
    <property type="entry name" value="TMEM237"/>
</dbReference>
<keyword evidence="6 11" id="KW-1133">Transmembrane helix</keyword>
<evidence type="ECO:0000256" key="9">
    <source>
        <dbReference type="ARBA" id="ARBA00023273"/>
    </source>
</evidence>
<organism evidence="12 13">
    <name type="scientific">Megaselia scalaris</name>
    <name type="common">Humpbacked fly</name>
    <name type="synonym">Phora scalaris</name>
    <dbReference type="NCBI Taxonomy" id="36166"/>
    <lineage>
        <taxon>Eukaryota</taxon>
        <taxon>Metazoa</taxon>
        <taxon>Ecdysozoa</taxon>
        <taxon>Arthropoda</taxon>
        <taxon>Hexapoda</taxon>
        <taxon>Insecta</taxon>
        <taxon>Pterygota</taxon>
        <taxon>Neoptera</taxon>
        <taxon>Endopterygota</taxon>
        <taxon>Diptera</taxon>
        <taxon>Brachycera</taxon>
        <taxon>Muscomorpha</taxon>
        <taxon>Platypezoidea</taxon>
        <taxon>Phoridae</taxon>
        <taxon>Megaseliini</taxon>
        <taxon>Megaselia</taxon>
    </lineage>
</organism>
<reference evidence="13" key="1">
    <citation type="submission" date="2013-02" db="EMBL/GenBank/DDBJ databases">
        <authorList>
            <person name="Hughes D."/>
        </authorList>
    </citation>
    <scope>NUCLEOTIDE SEQUENCE</scope>
    <source>
        <strain>Durham</strain>
        <strain evidence="13">NC isolate 2 -- Noor lab</strain>
    </source>
</reference>
<accession>T1GFA2</accession>
<protein>
    <submittedName>
        <fullName evidence="12">Uncharacterized protein</fullName>
    </submittedName>
</protein>
<sequence length="115" mass="12989">MNICHIDLSNASETISFKWIIISMMYVATIILTACSEFLDENSSFSFGNASKRLNSTEMINQNAIENEHFVGVWNSISTARSICALSGWILISFSDNNGLYYNNVIDMERYPLTN</sequence>
<keyword evidence="13" id="KW-1185">Reference proteome</keyword>
<dbReference type="Proteomes" id="UP000015102">
    <property type="component" value="Unassembled WGS sequence"/>
</dbReference>
<feature type="transmembrane region" description="Helical" evidence="11">
    <location>
        <begin position="19"/>
        <end position="39"/>
    </location>
</feature>
<dbReference type="HOGENOM" id="CLU_2111631_0_0_1"/>
<comment type="subcellular location">
    <subcellularLocation>
        <location evidence="1">Cell projection</location>
        <location evidence="1">Cilium</location>
    </subcellularLocation>
    <subcellularLocation>
        <location evidence="2">Membrane</location>
        <topology evidence="2">Multi-pass membrane protein</topology>
    </subcellularLocation>
</comment>
<evidence type="ECO:0000256" key="8">
    <source>
        <dbReference type="ARBA" id="ARBA00023136"/>
    </source>
</evidence>
<dbReference type="PANTHER" id="PTHR28388">
    <property type="entry name" value="TRANSMEMBRANE PROTEIN 237"/>
    <property type="match status" value="1"/>
</dbReference>
<reference evidence="12" key="2">
    <citation type="submission" date="2015-06" db="UniProtKB">
        <authorList>
            <consortium name="EnsemblMetazoa"/>
        </authorList>
    </citation>
    <scope>IDENTIFICATION</scope>
</reference>
<comment type="function">
    <text evidence="10">Component of the transition zone in primary cilia. Required for ciliogenesis.</text>
</comment>
<evidence type="ECO:0000256" key="5">
    <source>
        <dbReference type="ARBA" id="ARBA00022794"/>
    </source>
</evidence>
<comment type="similarity">
    <text evidence="3">Belongs to the TMEM237 family.</text>
</comment>
<evidence type="ECO:0000256" key="3">
    <source>
        <dbReference type="ARBA" id="ARBA00008783"/>
    </source>
</evidence>
<dbReference type="OMA" id="MERYPLT"/>
<dbReference type="GO" id="GO:0060271">
    <property type="term" value="P:cilium assembly"/>
    <property type="evidence" value="ECO:0007669"/>
    <property type="project" value="TreeGrafter"/>
</dbReference>
<evidence type="ECO:0000256" key="10">
    <source>
        <dbReference type="ARBA" id="ARBA00025631"/>
    </source>
</evidence>
<dbReference type="GO" id="GO:0016020">
    <property type="term" value="C:membrane"/>
    <property type="evidence" value="ECO:0007669"/>
    <property type="project" value="UniProtKB-SubCell"/>
</dbReference>
<dbReference type="GO" id="GO:0035869">
    <property type="term" value="C:ciliary transition zone"/>
    <property type="evidence" value="ECO:0007669"/>
    <property type="project" value="TreeGrafter"/>
</dbReference>
<evidence type="ECO:0000313" key="12">
    <source>
        <dbReference type="EnsemblMetazoa" id="MESCA002038-PA"/>
    </source>
</evidence>
<evidence type="ECO:0000256" key="11">
    <source>
        <dbReference type="SAM" id="Phobius"/>
    </source>
</evidence>
<dbReference type="PANTHER" id="PTHR28388:SF1">
    <property type="entry name" value="TRANSMEMBRANE PROTEIN 237"/>
    <property type="match status" value="1"/>
</dbReference>
<name>T1GFA2_MEGSC</name>
<dbReference type="AlphaFoldDB" id="T1GFA2"/>
<keyword evidence="7" id="KW-0969">Cilium</keyword>
<dbReference type="EMBL" id="CAQQ02393296">
    <property type="status" value="NOT_ANNOTATED_CDS"/>
    <property type="molecule type" value="Genomic_DNA"/>
</dbReference>